<name>A0AAU9NSM1_9ASTR</name>
<reference evidence="2 3" key="1">
    <citation type="submission" date="2022-01" db="EMBL/GenBank/DDBJ databases">
        <authorList>
            <person name="Xiong W."/>
            <person name="Schranz E."/>
        </authorList>
    </citation>
    <scope>NUCLEOTIDE SEQUENCE [LARGE SCALE GENOMIC DNA]</scope>
</reference>
<comment type="caution">
    <text evidence="2">The sequence shown here is derived from an EMBL/GenBank/DDBJ whole genome shotgun (WGS) entry which is preliminary data.</text>
</comment>
<protein>
    <submittedName>
        <fullName evidence="2">Uncharacterized protein</fullName>
    </submittedName>
</protein>
<dbReference type="EMBL" id="CAKMRJ010005412">
    <property type="protein sequence ID" value="CAH1440788.1"/>
    <property type="molecule type" value="Genomic_DNA"/>
</dbReference>
<evidence type="ECO:0000313" key="3">
    <source>
        <dbReference type="Proteomes" id="UP001157418"/>
    </source>
</evidence>
<feature type="region of interest" description="Disordered" evidence="1">
    <location>
        <begin position="65"/>
        <end position="149"/>
    </location>
</feature>
<feature type="compositionally biased region" description="Polar residues" evidence="1">
    <location>
        <begin position="65"/>
        <end position="95"/>
    </location>
</feature>
<dbReference type="AlphaFoldDB" id="A0AAU9NSM1"/>
<dbReference type="Proteomes" id="UP001157418">
    <property type="component" value="Unassembled WGS sequence"/>
</dbReference>
<keyword evidence="3" id="KW-1185">Reference proteome</keyword>
<sequence length="149" mass="16481">MSWPKTLEEFNSQNQVSFREANFGGGPHLPTKINNKQGSFAKKHGGVNTPKKSTFSAWLPQVVSTSSNPLSASNWNQRQNSTPGARTSTNQSKTSFDYPMSRSEFNTHDSLVNPYTSLGGTSAHEQQSYGNPTSMGLFNQHKRSSSWNH</sequence>
<accession>A0AAU9NSM1</accession>
<gene>
    <name evidence="2" type="ORF">LVIROSA_LOCUS26900</name>
</gene>
<evidence type="ECO:0000256" key="1">
    <source>
        <dbReference type="SAM" id="MobiDB-lite"/>
    </source>
</evidence>
<feature type="region of interest" description="Disordered" evidence="1">
    <location>
        <begin position="19"/>
        <end position="53"/>
    </location>
</feature>
<organism evidence="2 3">
    <name type="scientific">Lactuca virosa</name>
    <dbReference type="NCBI Taxonomy" id="75947"/>
    <lineage>
        <taxon>Eukaryota</taxon>
        <taxon>Viridiplantae</taxon>
        <taxon>Streptophyta</taxon>
        <taxon>Embryophyta</taxon>
        <taxon>Tracheophyta</taxon>
        <taxon>Spermatophyta</taxon>
        <taxon>Magnoliopsida</taxon>
        <taxon>eudicotyledons</taxon>
        <taxon>Gunneridae</taxon>
        <taxon>Pentapetalae</taxon>
        <taxon>asterids</taxon>
        <taxon>campanulids</taxon>
        <taxon>Asterales</taxon>
        <taxon>Asteraceae</taxon>
        <taxon>Cichorioideae</taxon>
        <taxon>Cichorieae</taxon>
        <taxon>Lactucinae</taxon>
        <taxon>Lactuca</taxon>
    </lineage>
</organism>
<proteinExistence type="predicted"/>
<evidence type="ECO:0000313" key="2">
    <source>
        <dbReference type="EMBL" id="CAH1440788.1"/>
    </source>
</evidence>
<feature type="compositionally biased region" description="Basic residues" evidence="1">
    <location>
        <begin position="140"/>
        <end position="149"/>
    </location>
</feature>
<feature type="compositionally biased region" description="Polar residues" evidence="1">
    <location>
        <begin position="108"/>
        <end position="137"/>
    </location>
</feature>